<dbReference type="Pfam" id="PF11127">
    <property type="entry name" value="YgaP-like_TM"/>
    <property type="match status" value="1"/>
</dbReference>
<gene>
    <name evidence="3" type="ORF">SAMN02745857_01384</name>
</gene>
<dbReference type="EMBL" id="FWXD01000006">
    <property type="protein sequence ID" value="SMC22293.1"/>
    <property type="molecule type" value="Genomic_DNA"/>
</dbReference>
<dbReference type="InterPro" id="IPR021309">
    <property type="entry name" value="YgaP-like_TM"/>
</dbReference>
<dbReference type="AlphaFoldDB" id="A0A1W1XEF1"/>
<keyword evidence="1" id="KW-0812">Transmembrane</keyword>
<protein>
    <recommendedName>
        <fullName evidence="2">Inner membrane protein YgaP-like transmembrane domain-containing protein</fullName>
    </recommendedName>
</protein>
<dbReference type="STRING" id="1121001.SAMN02745857_01384"/>
<evidence type="ECO:0000259" key="2">
    <source>
        <dbReference type="Pfam" id="PF11127"/>
    </source>
</evidence>
<organism evidence="3 4">
    <name type="scientific">Andreprevotia lacus DSM 23236</name>
    <dbReference type="NCBI Taxonomy" id="1121001"/>
    <lineage>
        <taxon>Bacteria</taxon>
        <taxon>Pseudomonadati</taxon>
        <taxon>Pseudomonadota</taxon>
        <taxon>Betaproteobacteria</taxon>
        <taxon>Neisseriales</taxon>
        <taxon>Chitinibacteraceae</taxon>
        <taxon>Andreprevotia</taxon>
    </lineage>
</organism>
<evidence type="ECO:0000256" key="1">
    <source>
        <dbReference type="SAM" id="Phobius"/>
    </source>
</evidence>
<keyword evidence="4" id="KW-1185">Reference proteome</keyword>
<evidence type="ECO:0000313" key="3">
    <source>
        <dbReference type="EMBL" id="SMC22293.1"/>
    </source>
</evidence>
<feature type="transmembrane region" description="Helical" evidence="1">
    <location>
        <begin position="43"/>
        <end position="68"/>
    </location>
</feature>
<evidence type="ECO:0000313" key="4">
    <source>
        <dbReference type="Proteomes" id="UP000192761"/>
    </source>
</evidence>
<proteinExistence type="predicted"/>
<accession>A0A1W1XEF1</accession>
<reference evidence="3 4" key="1">
    <citation type="submission" date="2017-04" db="EMBL/GenBank/DDBJ databases">
        <authorList>
            <person name="Afonso C.L."/>
            <person name="Miller P.J."/>
            <person name="Scott M.A."/>
            <person name="Spackman E."/>
            <person name="Goraichik I."/>
            <person name="Dimitrov K.M."/>
            <person name="Suarez D.L."/>
            <person name="Swayne D.E."/>
        </authorList>
    </citation>
    <scope>NUCLEOTIDE SEQUENCE [LARGE SCALE GENOMIC DNA]</scope>
    <source>
        <strain evidence="3 4">DSM 23236</strain>
    </source>
</reference>
<feature type="domain" description="Inner membrane protein YgaP-like transmembrane" evidence="2">
    <location>
        <begin position="11"/>
        <end position="72"/>
    </location>
</feature>
<sequence>MTTKGVVMFYEKNLPTWERALRLLAGAAMLFAAYWLRANTLPAVGLLIAGLGSIISSTTGFCPMCAMVGRKPLGKG</sequence>
<name>A0A1W1XEF1_9NEIS</name>
<dbReference type="Proteomes" id="UP000192761">
    <property type="component" value="Unassembled WGS sequence"/>
</dbReference>
<feature type="transmembrane region" description="Helical" evidence="1">
    <location>
        <begin position="20"/>
        <end position="37"/>
    </location>
</feature>
<keyword evidence="1" id="KW-0472">Membrane</keyword>
<keyword evidence="1" id="KW-1133">Transmembrane helix</keyword>